<keyword evidence="1" id="KW-0812">Transmembrane</keyword>
<dbReference type="EMBL" id="FNIG01000006">
    <property type="protein sequence ID" value="SDN59774.1"/>
    <property type="molecule type" value="Genomic_DNA"/>
</dbReference>
<keyword evidence="1" id="KW-0472">Membrane</keyword>
<feature type="transmembrane region" description="Helical" evidence="1">
    <location>
        <begin position="149"/>
        <end position="172"/>
    </location>
</feature>
<feature type="domain" description="GGDEF" evidence="2">
    <location>
        <begin position="214"/>
        <end position="348"/>
    </location>
</feature>
<dbReference type="Proteomes" id="UP000199334">
    <property type="component" value="Unassembled WGS sequence"/>
</dbReference>
<name>A0A1H0CPJ0_9BACI</name>
<dbReference type="STRING" id="237069.SAMN05216498_2617"/>
<dbReference type="RefSeq" id="WP_176753041.1">
    <property type="nucleotide sequence ID" value="NZ_BJVZ01000002.1"/>
</dbReference>
<dbReference type="PANTHER" id="PTHR45138:SF9">
    <property type="entry name" value="DIGUANYLATE CYCLASE DGCM-RELATED"/>
    <property type="match status" value="1"/>
</dbReference>
<accession>A0A1H0CPJ0</accession>
<sequence length="354" mass="41128">MKTLYLTDQQTEQLFTTIRWFFLIICGALYLFEPIQQPLNLNPFTFEYLLIFSLSYTLILQLALMISSKREKLQSFTMKLGIFFDFIATFWFIALTGSANSLFVPIIYVHLMHATILWRTRGLVIALMTSIVGYSVVCFYPPIQITTEKLWAFAFDIVFFILVGIFAAIIALRERKHHKEKMAFQNQSVSDYVTGLYNHRSFQNTLGKLVNTNKSFSLILADIDDFKKINDQYGHTVGDQVLSAYGNTLKHELNNFDSYAFRYGGEEFAIILFNTRKRSLETQIQQWNKLFEKGINLLPELNHETITISYGVSFRQEADTKEDILNRADEYLYLAKARGKNCAMFQESYERVGE</sequence>
<evidence type="ECO:0000313" key="3">
    <source>
        <dbReference type="EMBL" id="SDN59774.1"/>
    </source>
</evidence>
<dbReference type="InterPro" id="IPR029787">
    <property type="entry name" value="Nucleotide_cyclase"/>
</dbReference>
<dbReference type="PANTHER" id="PTHR45138">
    <property type="entry name" value="REGULATORY COMPONENTS OF SENSORY TRANSDUCTION SYSTEM"/>
    <property type="match status" value="1"/>
</dbReference>
<dbReference type="GO" id="GO:0052621">
    <property type="term" value="F:diguanylate cyclase activity"/>
    <property type="evidence" value="ECO:0007669"/>
    <property type="project" value="TreeGrafter"/>
</dbReference>
<evidence type="ECO:0000256" key="1">
    <source>
        <dbReference type="SAM" id="Phobius"/>
    </source>
</evidence>
<organism evidence="3 4">
    <name type="scientific">Tenuibacillus multivorans</name>
    <dbReference type="NCBI Taxonomy" id="237069"/>
    <lineage>
        <taxon>Bacteria</taxon>
        <taxon>Bacillati</taxon>
        <taxon>Bacillota</taxon>
        <taxon>Bacilli</taxon>
        <taxon>Bacillales</taxon>
        <taxon>Bacillaceae</taxon>
        <taxon>Tenuibacillus</taxon>
    </lineage>
</organism>
<dbReference type="SUPFAM" id="SSF55073">
    <property type="entry name" value="Nucleotide cyclase"/>
    <property type="match status" value="1"/>
</dbReference>
<dbReference type="AlphaFoldDB" id="A0A1H0CPJ0"/>
<dbReference type="InterPro" id="IPR000160">
    <property type="entry name" value="GGDEF_dom"/>
</dbReference>
<dbReference type="InterPro" id="IPR050469">
    <property type="entry name" value="Diguanylate_Cyclase"/>
</dbReference>
<dbReference type="FunFam" id="3.30.70.270:FF:000001">
    <property type="entry name" value="Diguanylate cyclase domain protein"/>
    <property type="match status" value="1"/>
</dbReference>
<feature type="transmembrane region" description="Helical" evidence="1">
    <location>
        <begin position="14"/>
        <end position="32"/>
    </location>
</feature>
<dbReference type="SMART" id="SM00267">
    <property type="entry name" value="GGDEF"/>
    <property type="match status" value="1"/>
</dbReference>
<dbReference type="CDD" id="cd01949">
    <property type="entry name" value="GGDEF"/>
    <property type="match status" value="1"/>
</dbReference>
<dbReference type="NCBIfam" id="TIGR00254">
    <property type="entry name" value="GGDEF"/>
    <property type="match status" value="1"/>
</dbReference>
<reference evidence="3 4" key="1">
    <citation type="submission" date="2016-10" db="EMBL/GenBank/DDBJ databases">
        <authorList>
            <person name="de Groot N.N."/>
        </authorList>
    </citation>
    <scope>NUCLEOTIDE SEQUENCE [LARGE SCALE GENOMIC DNA]</scope>
    <source>
        <strain evidence="3 4">CGMCC 1.3442</strain>
    </source>
</reference>
<dbReference type="Pfam" id="PF00990">
    <property type="entry name" value="GGDEF"/>
    <property type="match status" value="1"/>
</dbReference>
<feature type="transmembrane region" description="Helical" evidence="1">
    <location>
        <begin position="44"/>
        <end position="66"/>
    </location>
</feature>
<gene>
    <name evidence="3" type="ORF">SAMN05216498_2617</name>
</gene>
<evidence type="ECO:0000259" key="2">
    <source>
        <dbReference type="PROSITE" id="PS50887"/>
    </source>
</evidence>
<keyword evidence="4" id="KW-1185">Reference proteome</keyword>
<dbReference type="Gene3D" id="3.30.70.270">
    <property type="match status" value="1"/>
</dbReference>
<keyword evidence="1" id="KW-1133">Transmembrane helix</keyword>
<proteinExistence type="predicted"/>
<evidence type="ECO:0000313" key="4">
    <source>
        <dbReference type="Proteomes" id="UP000199334"/>
    </source>
</evidence>
<feature type="transmembrane region" description="Helical" evidence="1">
    <location>
        <begin position="123"/>
        <end position="143"/>
    </location>
</feature>
<protein>
    <submittedName>
        <fullName evidence="3">Diguanylate cyclase (GGDEF) domain-containing protein</fullName>
    </submittedName>
</protein>
<dbReference type="PROSITE" id="PS50887">
    <property type="entry name" value="GGDEF"/>
    <property type="match status" value="1"/>
</dbReference>
<dbReference type="InterPro" id="IPR043128">
    <property type="entry name" value="Rev_trsase/Diguanyl_cyclase"/>
</dbReference>
<feature type="transmembrane region" description="Helical" evidence="1">
    <location>
        <begin position="86"/>
        <end position="111"/>
    </location>
</feature>